<keyword evidence="6" id="KW-1185">Reference proteome</keyword>
<dbReference type="Pfam" id="PF20866">
    <property type="entry name" value="MdcG_N"/>
    <property type="match status" value="1"/>
</dbReference>
<evidence type="ECO:0000256" key="1">
    <source>
        <dbReference type="ARBA" id="ARBA00022679"/>
    </source>
</evidence>
<feature type="domain" description="Phosphoribosyl-dephospho-CoA transferase MdcG C-terminal" evidence="3">
    <location>
        <begin position="90"/>
        <end position="200"/>
    </location>
</feature>
<keyword evidence="2" id="KW-0548">Nucleotidyltransferase</keyword>
<evidence type="ECO:0000259" key="3">
    <source>
        <dbReference type="Pfam" id="PF10620"/>
    </source>
</evidence>
<sequence length="204" mass="20965">MGMTARPHDLLRLAGDAALGAALPGWATASLAACPWAVVRRAPHPPGLIPVGVRGPGRGQRHAALVPAGAVTRRVPPEELNRQRPRRPRLAATLSAVGLRLAAELGGGAAWGPTGSVGFELATGHPATHPASDLDLLLRTPHRLTPALAARLTTAFAALPSTVDCQLETPCGGVGLAEWARTGGPVMARTGHGPELVDDPWVLA</sequence>
<accession>A0ABV9C7Z6</accession>
<dbReference type="InterPro" id="IPR017557">
    <property type="entry name" value="Holo-ACP_synthase"/>
</dbReference>
<proteinExistence type="predicted"/>
<evidence type="ECO:0000256" key="2">
    <source>
        <dbReference type="ARBA" id="ARBA00022695"/>
    </source>
</evidence>
<evidence type="ECO:0000259" key="4">
    <source>
        <dbReference type="Pfam" id="PF20866"/>
    </source>
</evidence>
<organism evidence="5 6">
    <name type="scientific">Sphaerisporangium dianthi</name>
    <dbReference type="NCBI Taxonomy" id="1436120"/>
    <lineage>
        <taxon>Bacteria</taxon>
        <taxon>Bacillati</taxon>
        <taxon>Actinomycetota</taxon>
        <taxon>Actinomycetes</taxon>
        <taxon>Streptosporangiales</taxon>
        <taxon>Streptosporangiaceae</taxon>
        <taxon>Sphaerisporangium</taxon>
    </lineage>
</organism>
<dbReference type="InterPro" id="IPR048903">
    <property type="entry name" value="MdcG_N"/>
</dbReference>
<name>A0ABV9C7Z6_9ACTN</name>
<dbReference type="PROSITE" id="PS51257">
    <property type="entry name" value="PROKAR_LIPOPROTEIN"/>
    <property type="match status" value="1"/>
</dbReference>
<dbReference type="EMBL" id="JBHSFP010000001">
    <property type="protein sequence ID" value="MFC4529175.1"/>
    <property type="molecule type" value="Genomic_DNA"/>
</dbReference>
<reference evidence="6" key="1">
    <citation type="journal article" date="2019" name="Int. J. Syst. Evol. Microbiol.">
        <title>The Global Catalogue of Microorganisms (GCM) 10K type strain sequencing project: providing services to taxonomists for standard genome sequencing and annotation.</title>
        <authorList>
            <consortium name="The Broad Institute Genomics Platform"/>
            <consortium name="The Broad Institute Genome Sequencing Center for Infectious Disease"/>
            <person name="Wu L."/>
            <person name="Ma J."/>
        </authorList>
    </citation>
    <scope>NUCLEOTIDE SEQUENCE [LARGE SCALE GENOMIC DNA]</scope>
    <source>
        <strain evidence="6">CGMCC 4.7132</strain>
    </source>
</reference>
<evidence type="ECO:0000313" key="5">
    <source>
        <dbReference type="EMBL" id="MFC4529175.1"/>
    </source>
</evidence>
<dbReference type="Pfam" id="PF10620">
    <property type="entry name" value="MdcG"/>
    <property type="match status" value="1"/>
</dbReference>
<feature type="domain" description="Phosphoribosyl-dephospho-CoA transferase MdcG N-terminal" evidence="4">
    <location>
        <begin position="6"/>
        <end position="77"/>
    </location>
</feature>
<protein>
    <submittedName>
        <fullName evidence="5">Malonate decarboxylase holo-ACP synthase</fullName>
    </submittedName>
</protein>
<dbReference type="NCBIfam" id="TIGR03135">
    <property type="entry name" value="malonate_mdcG"/>
    <property type="match status" value="1"/>
</dbReference>
<dbReference type="Proteomes" id="UP001596004">
    <property type="component" value="Unassembled WGS sequence"/>
</dbReference>
<dbReference type="NCBIfam" id="NF002332">
    <property type="entry name" value="PRK01293.1"/>
    <property type="match status" value="1"/>
</dbReference>
<dbReference type="RefSeq" id="WP_380835521.1">
    <property type="nucleotide sequence ID" value="NZ_JBHSFP010000001.1"/>
</dbReference>
<comment type="caution">
    <text evidence="5">The sequence shown here is derived from an EMBL/GenBank/DDBJ whole genome shotgun (WGS) entry which is preliminary data.</text>
</comment>
<keyword evidence="1" id="KW-0808">Transferase</keyword>
<gene>
    <name evidence="5" type="ORF">ACFO60_00250</name>
</gene>
<dbReference type="InterPro" id="IPR049180">
    <property type="entry name" value="MdcG_C"/>
</dbReference>
<evidence type="ECO:0000313" key="6">
    <source>
        <dbReference type="Proteomes" id="UP001596004"/>
    </source>
</evidence>